<reference evidence="1" key="2">
    <citation type="journal article" date="2013" name="Mar. Genomics">
        <title>Expression of sulfatases in Rhodopirellula baltica and the diversity of sulfatases in the genus Rhodopirellula.</title>
        <authorList>
            <person name="Wegner C.E."/>
            <person name="Richter-Heitmann T."/>
            <person name="Klindworth A."/>
            <person name="Klockow C."/>
            <person name="Richter M."/>
            <person name="Achstetter T."/>
            <person name="Glockner F.O."/>
            <person name="Harder J."/>
        </authorList>
    </citation>
    <scope>NUCLEOTIDE SEQUENCE [LARGE SCALE GENOMIC DNA]</scope>
    <source>
        <strain evidence="1">6C</strain>
    </source>
</reference>
<comment type="caution">
    <text evidence="1">The sequence shown here is derived from an EMBL/GenBank/DDBJ whole genome shotgun (WGS) entry which is preliminary data.</text>
</comment>
<gene>
    <name evidence="1" type="ORF">RE6C_05539</name>
</gene>
<feature type="non-terminal residue" evidence="1">
    <location>
        <position position="1"/>
    </location>
</feature>
<dbReference type="AlphaFoldDB" id="M2AAW5"/>
<dbReference type="SUPFAM" id="SSF51126">
    <property type="entry name" value="Pectin lyase-like"/>
    <property type="match status" value="1"/>
</dbReference>
<organism evidence="1 2">
    <name type="scientific">Rhodopirellula europaea 6C</name>
    <dbReference type="NCBI Taxonomy" id="1263867"/>
    <lineage>
        <taxon>Bacteria</taxon>
        <taxon>Pseudomonadati</taxon>
        <taxon>Planctomycetota</taxon>
        <taxon>Planctomycetia</taxon>
        <taxon>Pirellulales</taxon>
        <taxon>Pirellulaceae</taxon>
        <taxon>Rhodopirellula</taxon>
    </lineage>
</organism>
<dbReference type="PANTHER" id="PTHR34720:SF9">
    <property type="entry name" value="BLR4714 PROTEIN"/>
    <property type="match status" value="1"/>
</dbReference>
<keyword evidence="2" id="KW-1185">Reference proteome</keyword>
<sequence>SGTASVTVDTTDPENPSITVNINASGLVPDQPHIQHIHGRFASDLDSTDTIPGPFLGEGGVAIDSRTPDAGDDANGDGFITVGEGLAGYGNVLLNLSSPRAPVPLEGNSPLVDFNLDDFPKAEDGTIDFSETYTFDLSDVDQARQYNNLLPMSLREIVLHGVNTDIAVDGDGSPDGYRVTGPAAAGTLQAVGGTLTVVNSQISGNTASGNGGGIANESGTVSITDTTISGNVSGGDEPGEGGGGVFNDGGTVTITDSDVFENTAIAGLGNGGG</sequence>
<dbReference type="RefSeq" id="WP_008661583.1">
    <property type="nucleotide sequence ID" value="NZ_ANMO01000248.1"/>
</dbReference>
<proteinExistence type="predicted"/>
<dbReference type="PANTHER" id="PTHR34720">
    <property type="entry name" value="MICROCYSTIN DEPENDENT PROTEIN"/>
    <property type="match status" value="1"/>
</dbReference>
<dbReference type="InterPro" id="IPR011050">
    <property type="entry name" value="Pectin_lyase_fold/virulence"/>
</dbReference>
<evidence type="ECO:0000313" key="2">
    <source>
        <dbReference type="Proteomes" id="UP000011529"/>
    </source>
</evidence>
<evidence type="ECO:0000313" key="1">
    <source>
        <dbReference type="EMBL" id="EMB13730.1"/>
    </source>
</evidence>
<reference evidence="1" key="1">
    <citation type="submission" date="2012-11" db="EMBL/GenBank/DDBJ databases">
        <title>Permanent draft genomes of Rhodopirellula europaea strain SH398 and 6C.</title>
        <authorList>
            <person name="Richter M."/>
            <person name="Richter-Heitmann T."/>
            <person name="Frank C."/>
            <person name="Harder J."/>
            <person name="Glockner F.O."/>
        </authorList>
    </citation>
    <scope>NUCLEOTIDE SEQUENCE</scope>
    <source>
        <strain evidence="1">6C</strain>
    </source>
</reference>
<name>M2AAW5_9BACT</name>
<dbReference type="EMBL" id="ANMO01000248">
    <property type="protein sequence ID" value="EMB13730.1"/>
    <property type="molecule type" value="Genomic_DNA"/>
</dbReference>
<feature type="non-terminal residue" evidence="1">
    <location>
        <position position="273"/>
    </location>
</feature>
<protein>
    <submittedName>
        <fullName evidence="1">Extracellular nuclease</fullName>
    </submittedName>
</protein>
<accession>M2AAW5</accession>
<dbReference type="Proteomes" id="UP000011529">
    <property type="component" value="Unassembled WGS sequence"/>
</dbReference>